<evidence type="ECO:0000256" key="1">
    <source>
        <dbReference type="ARBA" id="ARBA00004141"/>
    </source>
</evidence>
<feature type="transmembrane region" description="Helical" evidence="7">
    <location>
        <begin position="58"/>
        <end position="79"/>
    </location>
</feature>
<dbReference type="PANTHER" id="PTHR33048">
    <property type="entry name" value="PTH11-LIKE INTEGRAL MEMBRANE PROTEIN (AFU_ORTHOLOGUE AFUA_5G11245)"/>
    <property type="match status" value="1"/>
</dbReference>
<evidence type="ECO:0000256" key="3">
    <source>
        <dbReference type="ARBA" id="ARBA00022989"/>
    </source>
</evidence>
<dbReference type="InterPro" id="IPR052337">
    <property type="entry name" value="SAT4-like"/>
</dbReference>
<dbReference type="OrthoDB" id="3529975at2759"/>
<evidence type="ECO:0000256" key="6">
    <source>
        <dbReference type="SAM" id="MobiDB-lite"/>
    </source>
</evidence>
<feature type="transmembrane region" description="Helical" evidence="7">
    <location>
        <begin position="102"/>
        <end position="124"/>
    </location>
</feature>
<feature type="transmembrane region" description="Helical" evidence="7">
    <location>
        <begin position="178"/>
        <end position="202"/>
    </location>
</feature>
<evidence type="ECO:0000313" key="10">
    <source>
        <dbReference type="Proteomes" id="UP000481861"/>
    </source>
</evidence>
<dbReference type="Proteomes" id="UP000481861">
    <property type="component" value="Unassembled WGS sequence"/>
</dbReference>
<gene>
    <name evidence="9" type="ORF">BDV95DRAFT_611718</name>
</gene>
<feature type="region of interest" description="Disordered" evidence="6">
    <location>
        <begin position="324"/>
        <end position="361"/>
    </location>
</feature>
<name>A0A7C8I3S3_9PLEO</name>
<feature type="compositionally biased region" description="Polar residues" evidence="6">
    <location>
        <begin position="333"/>
        <end position="344"/>
    </location>
</feature>
<feature type="compositionally biased region" description="Basic and acidic residues" evidence="6">
    <location>
        <begin position="351"/>
        <end position="361"/>
    </location>
</feature>
<dbReference type="Pfam" id="PF20684">
    <property type="entry name" value="Fung_rhodopsin"/>
    <property type="match status" value="1"/>
</dbReference>
<evidence type="ECO:0000259" key="8">
    <source>
        <dbReference type="Pfam" id="PF20684"/>
    </source>
</evidence>
<comment type="subcellular location">
    <subcellularLocation>
        <location evidence="1">Membrane</location>
        <topology evidence="1">Multi-pass membrane protein</topology>
    </subcellularLocation>
</comment>
<feature type="domain" description="Rhodopsin" evidence="8">
    <location>
        <begin position="42"/>
        <end position="277"/>
    </location>
</feature>
<keyword evidence="2 7" id="KW-0812">Transmembrane</keyword>
<protein>
    <recommendedName>
        <fullName evidence="8">Rhodopsin domain-containing protein</fullName>
    </recommendedName>
</protein>
<comment type="similarity">
    <text evidence="5">Belongs to the SAT4 family.</text>
</comment>
<feature type="transmembrane region" description="Helical" evidence="7">
    <location>
        <begin position="24"/>
        <end position="46"/>
    </location>
</feature>
<sequence length="361" mass="40335">MAVEPTPEMLAYMDAHAADDRSPLIYGLYSLAIVLAVVTTTLRFVLKYSVGKGIWWDDFLALLTCVLVIVQAALVMYIIPHGWGRHYWTIAASNLQIIDKTWYANTIIINAGIQSGKMAVLAFYYQSFSSRTFRRFVIAVGVSTLCWVTVVTLFLSLACWPIKKQWDASVQGHCKDRIRWWVATNVLNIISDFIIFLMPIPVLWSLHLPLKKKLGLCVVFSFGLIVCVGSIRRAIAALTMRDPDVTWRNGTIMLLYVFEPVGVLICINLPLIVRLLKTLKGPSKTVVSYEARAAQRESRNKKPNGWLRGIDSIRLTGLSTRMSTHGAERLPDSSHSIAPTSPSASIVGLTEPHKSRIDTAM</sequence>
<reference evidence="9 10" key="1">
    <citation type="submission" date="2020-01" db="EMBL/GenBank/DDBJ databases">
        <authorList>
            <consortium name="DOE Joint Genome Institute"/>
            <person name="Haridas S."/>
            <person name="Albert R."/>
            <person name="Binder M."/>
            <person name="Bloem J."/>
            <person name="Labutti K."/>
            <person name="Salamov A."/>
            <person name="Andreopoulos B."/>
            <person name="Baker S.E."/>
            <person name="Barry K."/>
            <person name="Bills G."/>
            <person name="Bluhm B.H."/>
            <person name="Cannon C."/>
            <person name="Castanera R."/>
            <person name="Culley D.E."/>
            <person name="Daum C."/>
            <person name="Ezra D."/>
            <person name="Gonzalez J.B."/>
            <person name="Henrissat B."/>
            <person name="Kuo A."/>
            <person name="Liang C."/>
            <person name="Lipzen A."/>
            <person name="Lutzoni F."/>
            <person name="Magnuson J."/>
            <person name="Mondo S."/>
            <person name="Nolan M."/>
            <person name="Ohm R."/>
            <person name="Pangilinan J."/>
            <person name="Park H.-J.H."/>
            <person name="Ramirez L."/>
            <person name="Alfaro M."/>
            <person name="Sun H."/>
            <person name="Tritt A."/>
            <person name="Yoshinaga Y."/>
            <person name="Zwiers L.-H.L."/>
            <person name="Turgeon B.G."/>
            <person name="Goodwin S.B."/>
            <person name="Spatafora J.W."/>
            <person name="Crous P.W."/>
            <person name="Grigoriev I.V."/>
        </authorList>
    </citation>
    <scope>NUCLEOTIDE SEQUENCE [LARGE SCALE GENOMIC DNA]</scope>
    <source>
        <strain evidence="9 10">CBS 611.86</strain>
    </source>
</reference>
<keyword evidence="10" id="KW-1185">Reference proteome</keyword>
<evidence type="ECO:0000256" key="2">
    <source>
        <dbReference type="ARBA" id="ARBA00022692"/>
    </source>
</evidence>
<feature type="transmembrane region" description="Helical" evidence="7">
    <location>
        <begin position="214"/>
        <end position="235"/>
    </location>
</feature>
<dbReference type="InterPro" id="IPR049326">
    <property type="entry name" value="Rhodopsin_dom_fungi"/>
</dbReference>
<evidence type="ECO:0000256" key="7">
    <source>
        <dbReference type="SAM" id="Phobius"/>
    </source>
</evidence>
<evidence type="ECO:0000256" key="4">
    <source>
        <dbReference type="ARBA" id="ARBA00023136"/>
    </source>
</evidence>
<feature type="transmembrane region" description="Helical" evidence="7">
    <location>
        <begin position="255"/>
        <end position="276"/>
    </location>
</feature>
<comment type="caution">
    <text evidence="9">The sequence shown here is derived from an EMBL/GenBank/DDBJ whole genome shotgun (WGS) entry which is preliminary data.</text>
</comment>
<evidence type="ECO:0000313" key="9">
    <source>
        <dbReference type="EMBL" id="KAF2866253.1"/>
    </source>
</evidence>
<dbReference type="PANTHER" id="PTHR33048:SF8">
    <property type="entry name" value="INTEGRAL MEMBRANE PROTEIN-RELATED"/>
    <property type="match status" value="1"/>
</dbReference>
<dbReference type="GO" id="GO:0016020">
    <property type="term" value="C:membrane"/>
    <property type="evidence" value="ECO:0007669"/>
    <property type="project" value="UniProtKB-SubCell"/>
</dbReference>
<organism evidence="9 10">
    <name type="scientific">Massariosphaeria phaeospora</name>
    <dbReference type="NCBI Taxonomy" id="100035"/>
    <lineage>
        <taxon>Eukaryota</taxon>
        <taxon>Fungi</taxon>
        <taxon>Dikarya</taxon>
        <taxon>Ascomycota</taxon>
        <taxon>Pezizomycotina</taxon>
        <taxon>Dothideomycetes</taxon>
        <taxon>Pleosporomycetidae</taxon>
        <taxon>Pleosporales</taxon>
        <taxon>Pleosporales incertae sedis</taxon>
        <taxon>Massariosphaeria</taxon>
    </lineage>
</organism>
<keyword evidence="4 7" id="KW-0472">Membrane</keyword>
<evidence type="ECO:0000256" key="5">
    <source>
        <dbReference type="ARBA" id="ARBA00038359"/>
    </source>
</evidence>
<keyword evidence="3 7" id="KW-1133">Transmembrane helix</keyword>
<accession>A0A7C8I3S3</accession>
<proteinExistence type="inferred from homology"/>
<dbReference type="AlphaFoldDB" id="A0A7C8I3S3"/>
<dbReference type="EMBL" id="JAADJZ010000028">
    <property type="protein sequence ID" value="KAF2866253.1"/>
    <property type="molecule type" value="Genomic_DNA"/>
</dbReference>
<feature type="transmembrane region" description="Helical" evidence="7">
    <location>
        <begin position="136"/>
        <end position="158"/>
    </location>
</feature>